<evidence type="ECO:0000259" key="2">
    <source>
        <dbReference type="Pfam" id="PF11495"/>
    </source>
</evidence>
<dbReference type="Pfam" id="PF11495">
    <property type="entry name" value="Regulator_TrmB"/>
    <property type="match status" value="1"/>
</dbReference>
<dbReference type="Pfam" id="PF01978">
    <property type="entry name" value="TrmB"/>
    <property type="match status" value="1"/>
</dbReference>
<keyword evidence="4" id="KW-1185">Reference proteome</keyword>
<dbReference type="STRING" id="1121316.SAMN02745207_02137"/>
<reference evidence="3 4" key="1">
    <citation type="submission" date="2016-11" db="EMBL/GenBank/DDBJ databases">
        <authorList>
            <person name="Jaros S."/>
            <person name="Januszkiewicz K."/>
            <person name="Wedrychowicz H."/>
        </authorList>
    </citation>
    <scope>NUCLEOTIDE SEQUENCE [LARGE SCALE GENOMIC DNA]</scope>
    <source>
        <strain evidence="3 4">DSM 8605</strain>
    </source>
</reference>
<evidence type="ECO:0000313" key="4">
    <source>
        <dbReference type="Proteomes" id="UP000184447"/>
    </source>
</evidence>
<dbReference type="EMBL" id="FQXM01000010">
    <property type="protein sequence ID" value="SHH71045.1"/>
    <property type="molecule type" value="Genomic_DNA"/>
</dbReference>
<dbReference type="InterPro" id="IPR036390">
    <property type="entry name" value="WH_DNA-bd_sf"/>
</dbReference>
<organism evidence="3 4">
    <name type="scientific">Clostridium grantii DSM 8605</name>
    <dbReference type="NCBI Taxonomy" id="1121316"/>
    <lineage>
        <taxon>Bacteria</taxon>
        <taxon>Bacillati</taxon>
        <taxon>Bacillota</taxon>
        <taxon>Clostridia</taxon>
        <taxon>Eubacteriales</taxon>
        <taxon>Clostridiaceae</taxon>
        <taxon>Clostridium</taxon>
    </lineage>
</organism>
<dbReference type="RefSeq" id="WP_073338417.1">
    <property type="nucleotide sequence ID" value="NZ_FQXM01000010.1"/>
</dbReference>
<feature type="domain" description="Transcription regulator TrmB N-terminal" evidence="1">
    <location>
        <begin position="11"/>
        <end position="78"/>
    </location>
</feature>
<dbReference type="OrthoDB" id="1493540at2"/>
<dbReference type="PANTHER" id="PTHR34293:SF1">
    <property type="entry name" value="HTH-TYPE TRANSCRIPTIONAL REGULATOR TRMBL2"/>
    <property type="match status" value="1"/>
</dbReference>
<dbReference type="InterPro" id="IPR036388">
    <property type="entry name" value="WH-like_DNA-bd_sf"/>
</dbReference>
<accession>A0A1M5V743</accession>
<protein>
    <submittedName>
        <fullName evidence="3">Transcriptional regulator TrmB</fullName>
    </submittedName>
</protein>
<evidence type="ECO:0000259" key="1">
    <source>
        <dbReference type="Pfam" id="PF01978"/>
    </source>
</evidence>
<evidence type="ECO:0000313" key="3">
    <source>
        <dbReference type="EMBL" id="SHH71045.1"/>
    </source>
</evidence>
<dbReference type="PANTHER" id="PTHR34293">
    <property type="entry name" value="HTH-TYPE TRANSCRIPTIONAL REGULATOR TRMBL2"/>
    <property type="match status" value="1"/>
</dbReference>
<gene>
    <name evidence="3" type="ORF">SAMN02745207_02137</name>
</gene>
<sequence length="269" mass="31360">MSIDFGVIEDMKKLGLNEYESKAYLKLLEDYPVNGYTLSKNSGIPRSRIYEVLKNLKDKQLVFEQEEDKGSIYYPLEPKLLVDKLKDDFNNALDNINNFATKIYSEKNEENKLVVIRGRKEIIEFINRLIKDAEKSISVSIWEEELSELSEALNKAIAKGITLKGIYFGKNNSYKQLVPHRRIETYLAEKNERYITIIIDGIHVVSGMVARGEDSTVTWTKDKGFVDMSEDYIFHDLMINMYSNKLEGKAKEHFENFLDNIRKEYFDFS</sequence>
<dbReference type="InterPro" id="IPR051797">
    <property type="entry name" value="TrmB-like"/>
</dbReference>
<feature type="domain" description="Transcription regulator TrmB C-terminal" evidence="2">
    <location>
        <begin position="113"/>
        <end position="200"/>
    </location>
</feature>
<dbReference type="SUPFAM" id="SSF46785">
    <property type="entry name" value="Winged helix' DNA-binding domain"/>
    <property type="match status" value="1"/>
</dbReference>
<dbReference type="Gene3D" id="1.10.10.10">
    <property type="entry name" value="Winged helix-like DNA-binding domain superfamily/Winged helix DNA-binding domain"/>
    <property type="match status" value="1"/>
</dbReference>
<dbReference type="InterPro" id="IPR021586">
    <property type="entry name" value="Tscrpt_reg_TrmB_C"/>
</dbReference>
<dbReference type="CDD" id="cd09124">
    <property type="entry name" value="PLDc_like_TrmB_middle"/>
    <property type="match status" value="1"/>
</dbReference>
<name>A0A1M5V743_9CLOT</name>
<dbReference type="Proteomes" id="UP000184447">
    <property type="component" value="Unassembled WGS sequence"/>
</dbReference>
<proteinExistence type="predicted"/>
<dbReference type="InterPro" id="IPR002831">
    <property type="entry name" value="Tscrpt_reg_TrmB_N"/>
</dbReference>
<dbReference type="AlphaFoldDB" id="A0A1M5V743"/>